<gene>
    <name evidence="8" type="ORF">GCM10010191_84110</name>
</gene>
<name>A0ABN3K8S5_9ACTN</name>
<organism evidence="8 9">
    <name type="scientific">Actinomadura vinacea</name>
    <dbReference type="NCBI Taxonomy" id="115336"/>
    <lineage>
        <taxon>Bacteria</taxon>
        <taxon>Bacillati</taxon>
        <taxon>Actinomycetota</taxon>
        <taxon>Actinomycetes</taxon>
        <taxon>Streptosporangiales</taxon>
        <taxon>Thermomonosporaceae</taxon>
        <taxon>Actinomadura</taxon>
    </lineage>
</organism>
<feature type="transmembrane region" description="Helical" evidence="7">
    <location>
        <begin position="31"/>
        <end position="50"/>
    </location>
</feature>
<dbReference type="InterPro" id="IPR007341">
    <property type="entry name" value="Transgly_assoc"/>
</dbReference>
<feature type="transmembrane region" description="Helical" evidence="7">
    <location>
        <begin position="62"/>
        <end position="83"/>
    </location>
</feature>
<evidence type="ECO:0000256" key="6">
    <source>
        <dbReference type="ARBA" id="ARBA00023136"/>
    </source>
</evidence>
<keyword evidence="3" id="KW-1003">Cell membrane</keyword>
<proteinExistence type="inferred from homology"/>
<dbReference type="EMBL" id="BAAARW010000039">
    <property type="protein sequence ID" value="GAA2452838.1"/>
    <property type="molecule type" value="Genomic_DNA"/>
</dbReference>
<dbReference type="Pfam" id="PF04226">
    <property type="entry name" value="Transgly_assoc"/>
    <property type="match status" value="1"/>
</dbReference>
<dbReference type="Proteomes" id="UP001501231">
    <property type="component" value="Unassembled WGS sequence"/>
</dbReference>
<reference evidence="8 9" key="1">
    <citation type="journal article" date="2019" name="Int. J. Syst. Evol. Microbiol.">
        <title>The Global Catalogue of Microorganisms (GCM) 10K type strain sequencing project: providing services to taxonomists for standard genome sequencing and annotation.</title>
        <authorList>
            <consortium name="The Broad Institute Genomics Platform"/>
            <consortium name="The Broad Institute Genome Sequencing Center for Infectious Disease"/>
            <person name="Wu L."/>
            <person name="Ma J."/>
        </authorList>
    </citation>
    <scope>NUCLEOTIDE SEQUENCE [LARGE SCALE GENOMIC DNA]</scope>
    <source>
        <strain evidence="8 9">JCM 3325</strain>
    </source>
</reference>
<keyword evidence="4 7" id="KW-0812">Transmembrane</keyword>
<feature type="transmembrane region" description="Helical" evidence="7">
    <location>
        <begin position="6"/>
        <end position="24"/>
    </location>
</feature>
<evidence type="ECO:0000256" key="2">
    <source>
        <dbReference type="ARBA" id="ARBA00011006"/>
    </source>
</evidence>
<evidence type="ECO:0000256" key="7">
    <source>
        <dbReference type="SAM" id="Phobius"/>
    </source>
</evidence>
<protein>
    <submittedName>
        <fullName evidence="8">Transglycosylase</fullName>
    </submittedName>
</protein>
<sequence>MTITGIITAIVFGAIIGGVARLIVPGKQNISIWLTVLVGIVAAFIGTWLANAFGFHTRGWNFWETIFQIVLAVIAVYLVAAFWPRAGTHR</sequence>
<evidence type="ECO:0000256" key="5">
    <source>
        <dbReference type="ARBA" id="ARBA00022989"/>
    </source>
</evidence>
<dbReference type="RefSeq" id="WP_344596999.1">
    <property type="nucleotide sequence ID" value="NZ_BAAARW010000039.1"/>
</dbReference>
<dbReference type="PANTHER" id="PTHR33884">
    <property type="entry name" value="UPF0410 PROTEIN YMGE"/>
    <property type="match status" value="1"/>
</dbReference>
<keyword evidence="5 7" id="KW-1133">Transmembrane helix</keyword>
<evidence type="ECO:0000256" key="1">
    <source>
        <dbReference type="ARBA" id="ARBA00004651"/>
    </source>
</evidence>
<evidence type="ECO:0000256" key="4">
    <source>
        <dbReference type="ARBA" id="ARBA00022692"/>
    </source>
</evidence>
<keyword evidence="6 7" id="KW-0472">Membrane</keyword>
<comment type="caution">
    <text evidence="8">The sequence shown here is derived from an EMBL/GenBank/DDBJ whole genome shotgun (WGS) entry which is preliminary data.</text>
</comment>
<keyword evidence="9" id="KW-1185">Reference proteome</keyword>
<dbReference type="PANTHER" id="PTHR33884:SF3">
    <property type="entry name" value="UPF0410 PROTEIN YMGE"/>
    <property type="match status" value="1"/>
</dbReference>
<comment type="subcellular location">
    <subcellularLocation>
        <location evidence="1">Cell membrane</location>
        <topology evidence="1">Multi-pass membrane protein</topology>
    </subcellularLocation>
</comment>
<evidence type="ECO:0000313" key="9">
    <source>
        <dbReference type="Proteomes" id="UP001501231"/>
    </source>
</evidence>
<comment type="similarity">
    <text evidence="2">Belongs to the UPF0410 family.</text>
</comment>
<accession>A0ABN3K8S5</accession>
<evidence type="ECO:0000256" key="3">
    <source>
        <dbReference type="ARBA" id="ARBA00022475"/>
    </source>
</evidence>
<evidence type="ECO:0000313" key="8">
    <source>
        <dbReference type="EMBL" id="GAA2452838.1"/>
    </source>
</evidence>